<dbReference type="AlphaFoldDB" id="A0AA39D497"/>
<dbReference type="SMART" id="SM00108">
    <property type="entry name" value="B_lectin"/>
    <property type="match status" value="1"/>
</dbReference>
<organism evidence="6 7">
    <name type="scientific">Vitis rotundifolia</name>
    <name type="common">Muscadine grape</name>
    <dbReference type="NCBI Taxonomy" id="103349"/>
    <lineage>
        <taxon>Eukaryota</taxon>
        <taxon>Viridiplantae</taxon>
        <taxon>Streptophyta</taxon>
        <taxon>Embryophyta</taxon>
        <taxon>Tracheophyta</taxon>
        <taxon>Spermatophyta</taxon>
        <taxon>Magnoliopsida</taxon>
        <taxon>eudicotyledons</taxon>
        <taxon>Gunneridae</taxon>
        <taxon>Pentapetalae</taxon>
        <taxon>rosids</taxon>
        <taxon>Vitales</taxon>
        <taxon>Vitaceae</taxon>
        <taxon>Viteae</taxon>
        <taxon>Vitis</taxon>
    </lineage>
</organism>
<dbReference type="InterPro" id="IPR001480">
    <property type="entry name" value="Bulb-type_lectin_dom"/>
</dbReference>
<dbReference type="EMBL" id="JARBHA010000019">
    <property type="protein sequence ID" value="KAJ9671423.1"/>
    <property type="molecule type" value="Genomic_DNA"/>
</dbReference>
<gene>
    <name evidence="6" type="ORF">PVL29_025231</name>
</gene>
<keyword evidence="7" id="KW-1185">Reference proteome</keyword>
<accession>A0AA39D497</accession>
<sequence length="443" mass="49757">MSSPPFLVSFLFLFLISFLAHASVPINNTFKYVNEGEFGPYIVEYDGNYRTLPIFASPFQFCFYNTTPNAYTLALRMATTRSESLFRWVWEANRGEPVGENATLTFGIDGNLVLADADGRVAWQTGTANNGVVGLQLLPNGNLVLYDSTGKFIWQSFDYPTDTLVSRASEADNFDGKYSLVMEPKRLAMYYKGTNSPKPILYATSSVWFTIDKGSLQNITVTCSPDTDEGYAYYLILDYYVSNSQYPSGNRILARPKYSSTLTFLRLGIDGNIRLYTYYDKVDSQAWEVTYTLFDRDSEEDTECQLPERCGKFGLCEENQCVACPSPNGVMGWSKDCAPSVLSGCEANDFFFYRLEGVDHFISKYSKGDGPMKAKQCSDKCSKDCKCLGYFYHTLTSRCWIAYDLNTLTRVQNSTHLAYIKAPEKHALNGAEPSCVETNSPAI</sequence>
<dbReference type="Gene3D" id="2.90.10.10">
    <property type="entry name" value="Bulb-type lectin domain"/>
    <property type="match status" value="1"/>
</dbReference>
<name>A0AA39D497_VITRO</name>
<reference evidence="6 7" key="1">
    <citation type="journal article" date="2023" name="BMC Biotechnol.">
        <title>Vitis rotundifolia cv Carlos genome sequencing.</title>
        <authorList>
            <person name="Huff M."/>
            <person name="Hulse-Kemp A."/>
            <person name="Scheffler B."/>
            <person name="Youngblood R."/>
            <person name="Simpson S."/>
            <person name="Babiker E."/>
            <person name="Staton M."/>
        </authorList>
    </citation>
    <scope>NUCLEOTIDE SEQUENCE [LARGE SCALE GENOMIC DNA]</scope>
    <source>
        <tissue evidence="6">Leaf</tissue>
    </source>
</reference>
<feature type="domain" description="Bulb-type lectin" evidence="5">
    <location>
        <begin position="40"/>
        <end position="158"/>
    </location>
</feature>
<evidence type="ECO:0000256" key="1">
    <source>
        <dbReference type="ARBA" id="ARBA00022729"/>
    </source>
</evidence>
<evidence type="ECO:0000256" key="3">
    <source>
        <dbReference type="ARBA" id="ARBA00023180"/>
    </source>
</evidence>
<protein>
    <recommendedName>
        <fullName evidence="5">Bulb-type lectin domain-containing protein</fullName>
    </recommendedName>
</protein>
<dbReference type="CDD" id="cd00028">
    <property type="entry name" value="B_lectin"/>
    <property type="match status" value="1"/>
</dbReference>
<dbReference type="Pfam" id="PF01453">
    <property type="entry name" value="B_lectin"/>
    <property type="match status" value="1"/>
</dbReference>
<keyword evidence="2" id="KW-1015">Disulfide bond</keyword>
<evidence type="ECO:0000313" key="7">
    <source>
        <dbReference type="Proteomes" id="UP001168098"/>
    </source>
</evidence>
<dbReference type="CDD" id="cd01098">
    <property type="entry name" value="PAN_AP_plant"/>
    <property type="match status" value="1"/>
</dbReference>
<keyword evidence="3" id="KW-0325">Glycoprotein</keyword>
<dbReference type="Proteomes" id="UP001168098">
    <property type="component" value="Unassembled WGS sequence"/>
</dbReference>
<feature type="chain" id="PRO_5041272036" description="Bulb-type lectin domain-containing protein" evidence="4">
    <location>
        <begin position="23"/>
        <end position="443"/>
    </location>
</feature>
<feature type="signal peptide" evidence="4">
    <location>
        <begin position="1"/>
        <end position="22"/>
    </location>
</feature>
<evidence type="ECO:0000256" key="4">
    <source>
        <dbReference type="SAM" id="SignalP"/>
    </source>
</evidence>
<dbReference type="InterPro" id="IPR051343">
    <property type="entry name" value="G-type_lectin_kinases/EP1-like"/>
</dbReference>
<dbReference type="SUPFAM" id="SSF51110">
    <property type="entry name" value="alpha-D-mannose-specific plant lectins"/>
    <property type="match status" value="1"/>
</dbReference>
<proteinExistence type="predicted"/>
<dbReference type="PANTHER" id="PTHR47976">
    <property type="entry name" value="G-TYPE LECTIN S-RECEPTOR-LIKE SERINE/THREONINE-PROTEIN KINASE SD2-5"/>
    <property type="match status" value="1"/>
</dbReference>
<dbReference type="PIRSF" id="PIRSF002686">
    <property type="entry name" value="SLG"/>
    <property type="match status" value="1"/>
</dbReference>
<evidence type="ECO:0000313" key="6">
    <source>
        <dbReference type="EMBL" id="KAJ9671423.1"/>
    </source>
</evidence>
<evidence type="ECO:0000259" key="5">
    <source>
        <dbReference type="PROSITE" id="PS50927"/>
    </source>
</evidence>
<dbReference type="InterPro" id="IPR036426">
    <property type="entry name" value="Bulb-type_lectin_dom_sf"/>
</dbReference>
<keyword evidence="1 4" id="KW-0732">Signal</keyword>
<comment type="caution">
    <text evidence="6">The sequence shown here is derived from an EMBL/GenBank/DDBJ whole genome shotgun (WGS) entry which is preliminary data.</text>
</comment>
<dbReference type="PROSITE" id="PS50927">
    <property type="entry name" value="BULB_LECTIN"/>
    <property type="match status" value="1"/>
</dbReference>
<dbReference type="InterPro" id="IPR035446">
    <property type="entry name" value="SLSG/EP1"/>
</dbReference>
<evidence type="ECO:0000256" key="2">
    <source>
        <dbReference type="ARBA" id="ARBA00023157"/>
    </source>
</evidence>